<accession>A0A077WPY1</accession>
<evidence type="ECO:0000259" key="5">
    <source>
        <dbReference type="PROSITE" id="PS51741"/>
    </source>
</evidence>
<dbReference type="GO" id="GO:0007165">
    <property type="term" value="P:signal transduction"/>
    <property type="evidence" value="ECO:0007669"/>
    <property type="project" value="InterPro"/>
</dbReference>
<dbReference type="PROSITE" id="PS51741">
    <property type="entry name" value="F_BAR"/>
    <property type="match status" value="1"/>
</dbReference>
<feature type="domain" description="Rho-GAP" evidence="4">
    <location>
        <begin position="305"/>
        <end position="499"/>
    </location>
</feature>
<feature type="region of interest" description="Disordered" evidence="3">
    <location>
        <begin position="139"/>
        <end position="161"/>
    </location>
</feature>
<protein>
    <recommendedName>
        <fullName evidence="7">Rho-GAP domain-containing protein</fullName>
    </recommendedName>
</protein>
<evidence type="ECO:0000313" key="6">
    <source>
        <dbReference type="EMBL" id="CDS08792.1"/>
    </source>
</evidence>
<dbReference type="AlphaFoldDB" id="A0A077WPY1"/>
<sequence>MTDDILKELIALDQKGLHCLRDKVYLELQAVKTAMSFLEKRAAIEQEYGKQMLQLSRSMDDVSQRHSGTYGNAWMLSLKVHEMIGEQRLHFADNVADVANDLHLLIENMEEKSKQIEELGIKHNQQLADAQVLSELNEKYGSQQKSQQQQRKSSIHRIPRKGLFKHNRPPIELDRVEESQAAINRVNHRQCQTNALQLEHHQTHLPAMLMGLKDVNDECCAALRYQLARYAYAFEQAIASDGLALDDDHGMGLRSLAEQIDKESDLIQFIQSYNNNQNMSRMKGSDIFRSKLSNPPPVSPPVFGIDLKTLVSRSGGVPTILVRCARTVEEHGLSTVGIYRIPGISTQVQKLRTALNQDCAGYHLLENDCMPEEINNVTSVLKLWLRELPDPLFPRSLYPYFIDAAKSDDEQSRVNDISMMVHELPEENYMTLEYLMRHLDKVKQHQVYNKMDASNLATIFGMTLMGYEEGSSNDLDHLQEAHYQMQVVQTILENYHVIFGCDG</sequence>
<dbReference type="InterPro" id="IPR001060">
    <property type="entry name" value="FCH_dom"/>
</dbReference>
<gene>
    <name evidence="6" type="ORF">LRAMOSA10153</name>
</gene>
<dbReference type="OrthoDB" id="185175at2759"/>
<evidence type="ECO:0000256" key="1">
    <source>
        <dbReference type="ARBA" id="ARBA00022468"/>
    </source>
</evidence>
<dbReference type="InterPro" id="IPR027267">
    <property type="entry name" value="AH/BAR_dom_sf"/>
</dbReference>
<dbReference type="PANTHER" id="PTHR23176">
    <property type="entry name" value="RHO/RAC/CDC GTPASE-ACTIVATING PROTEIN"/>
    <property type="match status" value="1"/>
</dbReference>
<dbReference type="Pfam" id="PF00611">
    <property type="entry name" value="FCH"/>
    <property type="match status" value="1"/>
</dbReference>
<dbReference type="SMART" id="SM00055">
    <property type="entry name" value="FCH"/>
    <property type="match status" value="1"/>
</dbReference>
<dbReference type="Pfam" id="PF00620">
    <property type="entry name" value="RhoGAP"/>
    <property type="match status" value="1"/>
</dbReference>
<evidence type="ECO:0000256" key="2">
    <source>
        <dbReference type="PROSITE-ProRule" id="PRU01077"/>
    </source>
</evidence>
<evidence type="ECO:0000256" key="3">
    <source>
        <dbReference type="SAM" id="MobiDB-lite"/>
    </source>
</evidence>
<dbReference type="GO" id="GO:0005737">
    <property type="term" value="C:cytoplasm"/>
    <property type="evidence" value="ECO:0007669"/>
    <property type="project" value="TreeGrafter"/>
</dbReference>
<evidence type="ECO:0000259" key="4">
    <source>
        <dbReference type="PROSITE" id="PS50238"/>
    </source>
</evidence>
<proteinExistence type="predicted"/>
<dbReference type="InterPro" id="IPR000198">
    <property type="entry name" value="RhoGAP_dom"/>
</dbReference>
<dbReference type="Gene3D" id="1.10.555.10">
    <property type="entry name" value="Rho GTPase activation protein"/>
    <property type="match status" value="1"/>
</dbReference>
<feature type="domain" description="F-BAR" evidence="5">
    <location>
        <begin position="1"/>
        <end position="265"/>
    </location>
</feature>
<dbReference type="InterPro" id="IPR031160">
    <property type="entry name" value="F_BAR_dom"/>
</dbReference>
<dbReference type="PANTHER" id="PTHR23176:SF129">
    <property type="entry name" value="RHO GTPASE ACTIVATING PROTEIN AT 16F, ISOFORM E-RELATED"/>
    <property type="match status" value="1"/>
</dbReference>
<organism evidence="6">
    <name type="scientific">Lichtheimia ramosa</name>
    <dbReference type="NCBI Taxonomy" id="688394"/>
    <lineage>
        <taxon>Eukaryota</taxon>
        <taxon>Fungi</taxon>
        <taxon>Fungi incertae sedis</taxon>
        <taxon>Mucoromycota</taxon>
        <taxon>Mucoromycotina</taxon>
        <taxon>Mucoromycetes</taxon>
        <taxon>Mucorales</taxon>
        <taxon>Lichtheimiaceae</taxon>
        <taxon>Lichtheimia</taxon>
    </lineage>
</organism>
<dbReference type="InterPro" id="IPR050729">
    <property type="entry name" value="Rho-GAP"/>
</dbReference>
<feature type="compositionally biased region" description="Low complexity" evidence="3">
    <location>
        <begin position="142"/>
        <end position="152"/>
    </location>
</feature>
<keyword evidence="1" id="KW-0343">GTPase activation</keyword>
<dbReference type="SUPFAM" id="SSF48350">
    <property type="entry name" value="GTPase activation domain, GAP"/>
    <property type="match status" value="1"/>
</dbReference>
<reference evidence="6" key="1">
    <citation type="journal article" date="2014" name="Genome Announc.">
        <title>De novo whole-genome sequence and genome annotation of Lichtheimia ramosa.</title>
        <authorList>
            <person name="Linde J."/>
            <person name="Schwartze V."/>
            <person name="Binder U."/>
            <person name="Lass-Florl C."/>
            <person name="Voigt K."/>
            <person name="Horn F."/>
        </authorList>
    </citation>
    <scope>NUCLEOTIDE SEQUENCE</scope>
    <source>
        <strain evidence="6">JMRC FSU:6197</strain>
    </source>
</reference>
<dbReference type="SMART" id="SM00324">
    <property type="entry name" value="RhoGAP"/>
    <property type="match status" value="1"/>
</dbReference>
<dbReference type="PROSITE" id="PS50238">
    <property type="entry name" value="RHOGAP"/>
    <property type="match status" value="1"/>
</dbReference>
<dbReference type="GO" id="GO:0005096">
    <property type="term" value="F:GTPase activator activity"/>
    <property type="evidence" value="ECO:0007669"/>
    <property type="project" value="UniProtKB-KW"/>
</dbReference>
<dbReference type="EMBL" id="LK023327">
    <property type="protein sequence ID" value="CDS08792.1"/>
    <property type="molecule type" value="Genomic_DNA"/>
</dbReference>
<name>A0A077WPY1_9FUNG</name>
<dbReference type="Gene3D" id="1.20.1270.60">
    <property type="entry name" value="Arfaptin homology (AH) domain/BAR domain"/>
    <property type="match status" value="1"/>
</dbReference>
<evidence type="ECO:0008006" key="7">
    <source>
        <dbReference type="Google" id="ProtNLM"/>
    </source>
</evidence>
<dbReference type="SUPFAM" id="SSF103657">
    <property type="entry name" value="BAR/IMD domain-like"/>
    <property type="match status" value="1"/>
</dbReference>
<keyword evidence="2" id="KW-0175">Coiled coil</keyword>
<dbReference type="InterPro" id="IPR008936">
    <property type="entry name" value="Rho_GTPase_activation_prot"/>
</dbReference>